<keyword evidence="2" id="KW-1185">Reference proteome</keyword>
<dbReference type="InParanoid" id="A0A369JH48"/>
<protein>
    <recommendedName>
        <fullName evidence="3">F-box domain-containing protein</fullName>
    </recommendedName>
</protein>
<dbReference type="OrthoDB" id="2921803at2759"/>
<gene>
    <name evidence="1" type="ORF">Hypma_011914</name>
</gene>
<name>A0A369JH48_HYPMA</name>
<sequence length="469" mass="52099">MSTISHLPGLRIPLELIDEVFEYCTSDRHLLAAFSLVCKAHIELSRRHLFSRLTIKSNQDAQAFVELLESPLCTFNAPYIVAGLELLDEAKDSSWYPSALATLDTFLPELSELAVDMFEVLPASEQLIAMHPVFRRLIHLRLTDVRAECDTDVLKYAASFPELHDLFVVGGSYESVDDSEPFYQFPKTIDKLVLSGDWVPTGVSWCLTSPEIPIIPTLTLDGCYLSNSGEDEVSAYLAHLGPDLESLSLNFEYGPEDFHPTNFLSNHSGLTDLRVFGSAGPIFQILIAMLPCMRTPNLDTIEIAIKCFDTVRSLPYQSLRVAYWPIEIDTLPWGELDALFAQSTFTSAPLEIILGIDARSFLPKFASREAFEAEIMGRMPLSRDKELLALSHGTLALIRNPRFPQLSTSSDIPAQPLLPLSETPTLSFLMKPKPQLSAELLLDRLSKFSGSALAVILKLCFTNALASAR</sequence>
<reference evidence="1" key="1">
    <citation type="submission" date="2018-04" db="EMBL/GenBank/DDBJ databases">
        <title>Whole genome sequencing of Hypsizygus marmoreus.</title>
        <authorList>
            <person name="Choi I.-G."/>
            <person name="Min B."/>
            <person name="Kim J.-G."/>
            <person name="Kim S."/>
            <person name="Oh Y.-L."/>
            <person name="Kong W.-S."/>
            <person name="Park H."/>
            <person name="Jeong J."/>
            <person name="Song E.-S."/>
        </authorList>
    </citation>
    <scope>NUCLEOTIDE SEQUENCE [LARGE SCALE GENOMIC DNA]</scope>
    <source>
        <strain evidence="1">51987-8</strain>
    </source>
</reference>
<proteinExistence type="predicted"/>
<dbReference type="EMBL" id="LUEZ02000055">
    <property type="protein sequence ID" value="RDB21509.1"/>
    <property type="molecule type" value="Genomic_DNA"/>
</dbReference>
<comment type="caution">
    <text evidence="1">The sequence shown here is derived from an EMBL/GenBank/DDBJ whole genome shotgun (WGS) entry which is preliminary data.</text>
</comment>
<evidence type="ECO:0000313" key="2">
    <source>
        <dbReference type="Proteomes" id="UP000076154"/>
    </source>
</evidence>
<organism evidence="1 2">
    <name type="scientific">Hypsizygus marmoreus</name>
    <name type="common">White beech mushroom</name>
    <name type="synonym">Agaricus marmoreus</name>
    <dbReference type="NCBI Taxonomy" id="39966"/>
    <lineage>
        <taxon>Eukaryota</taxon>
        <taxon>Fungi</taxon>
        <taxon>Dikarya</taxon>
        <taxon>Basidiomycota</taxon>
        <taxon>Agaricomycotina</taxon>
        <taxon>Agaricomycetes</taxon>
        <taxon>Agaricomycetidae</taxon>
        <taxon>Agaricales</taxon>
        <taxon>Tricholomatineae</taxon>
        <taxon>Lyophyllaceae</taxon>
        <taxon>Hypsizygus</taxon>
    </lineage>
</organism>
<dbReference type="Proteomes" id="UP000076154">
    <property type="component" value="Unassembled WGS sequence"/>
</dbReference>
<evidence type="ECO:0000313" key="1">
    <source>
        <dbReference type="EMBL" id="RDB21509.1"/>
    </source>
</evidence>
<evidence type="ECO:0008006" key="3">
    <source>
        <dbReference type="Google" id="ProtNLM"/>
    </source>
</evidence>
<dbReference type="AlphaFoldDB" id="A0A369JH48"/>
<accession>A0A369JH48</accession>